<organism evidence="4 5">
    <name type="scientific">Elaeis guineensis var. tenera</name>
    <name type="common">Oil palm</name>
    <dbReference type="NCBI Taxonomy" id="51953"/>
    <lineage>
        <taxon>Eukaryota</taxon>
        <taxon>Viridiplantae</taxon>
        <taxon>Streptophyta</taxon>
        <taxon>Embryophyta</taxon>
        <taxon>Tracheophyta</taxon>
        <taxon>Spermatophyta</taxon>
        <taxon>Magnoliopsida</taxon>
        <taxon>Liliopsida</taxon>
        <taxon>Arecaceae</taxon>
        <taxon>Arecoideae</taxon>
        <taxon>Cocoseae</taxon>
        <taxon>Elaeidinae</taxon>
        <taxon>Elaeis</taxon>
    </lineage>
</organism>
<evidence type="ECO:0000313" key="4">
    <source>
        <dbReference type="Proteomes" id="UP000504607"/>
    </source>
</evidence>
<dbReference type="AlphaFoldDB" id="A0A8N4F049"/>
<gene>
    <name evidence="5" type="primary">LOC105036711</name>
</gene>
<proteinExistence type="inferred from homology"/>
<dbReference type="InterPro" id="IPR000073">
    <property type="entry name" value="AB_hydrolase_1"/>
</dbReference>
<comment type="similarity">
    <text evidence="2">Belongs to the AB hydrolase superfamily. Epoxide hydrolase family.</text>
</comment>
<dbReference type="PRINTS" id="PR00412">
    <property type="entry name" value="EPOXHYDRLASE"/>
</dbReference>
<dbReference type="RefSeq" id="XP_029118085.1">
    <property type="nucleotide sequence ID" value="XM_029262252.1"/>
</dbReference>
<dbReference type="SUPFAM" id="SSF53474">
    <property type="entry name" value="alpha/beta-Hydrolases"/>
    <property type="match status" value="1"/>
</dbReference>
<dbReference type="Gene3D" id="3.40.50.1820">
    <property type="entry name" value="alpha/beta hydrolase"/>
    <property type="match status" value="1"/>
</dbReference>
<evidence type="ECO:0000259" key="3">
    <source>
        <dbReference type="Pfam" id="PF00561"/>
    </source>
</evidence>
<dbReference type="InterPro" id="IPR000639">
    <property type="entry name" value="Epox_hydrolase-like"/>
</dbReference>
<dbReference type="GO" id="GO:0016787">
    <property type="term" value="F:hydrolase activity"/>
    <property type="evidence" value="ECO:0007669"/>
    <property type="project" value="UniProtKB-KW"/>
</dbReference>
<name>A0A8N4F049_ELAGV</name>
<dbReference type="Pfam" id="PF00561">
    <property type="entry name" value="Abhydrolase_1"/>
    <property type="match status" value="1"/>
</dbReference>
<reference evidence="5" key="1">
    <citation type="submission" date="2025-08" db="UniProtKB">
        <authorList>
            <consortium name="RefSeq"/>
        </authorList>
    </citation>
    <scope>IDENTIFICATION</scope>
</reference>
<dbReference type="PRINTS" id="PR00111">
    <property type="entry name" value="ABHYDROLASE"/>
</dbReference>
<accession>A0A8N4F049</accession>
<evidence type="ECO:0000256" key="2">
    <source>
        <dbReference type="ARBA" id="ARBA00038334"/>
    </source>
</evidence>
<evidence type="ECO:0000313" key="5">
    <source>
        <dbReference type="RefSeq" id="XP_029118085.1"/>
    </source>
</evidence>
<feature type="domain" description="AB hydrolase-1" evidence="3">
    <location>
        <begin position="34"/>
        <end position="137"/>
    </location>
</feature>
<dbReference type="InterPro" id="IPR029058">
    <property type="entry name" value="AB_hydrolase_fold"/>
</dbReference>
<keyword evidence="1" id="KW-0378">Hydrolase</keyword>
<dbReference type="Proteomes" id="UP000504607">
    <property type="component" value="Unplaced"/>
</dbReference>
<keyword evidence="4" id="KW-1185">Reference proteome</keyword>
<evidence type="ECO:0000256" key="1">
    <source>
        <dbReference type="ARBA" id="ARBA00022801"/>
    </source>
</evidence>
<dbReference type="PANTHER" id="PTHR43329">
    <property type="entry name" value="EPOXIDE HYDROLASE"/>
    <property type="match status" value="1"/>
</dbReference>
<protein>
    <submittedName>
        <fullName evidence="5">Bifunctional epoxide hydrolase 2-like isoform X2</fullName>
    </submittedName>
</protein>
<sequence length="167" mass="18271">MDVGGGGGGGEGITHRAVVVNGINMHVAEKGEGPVVLLVHGFPELWYTWRHQIHGLAARGFRAVAPDLRGFGDTDSPADVSSYSMFHLVGDLVALIDSLGQDQVFVVGHDWGAMVVWSLCMFRPEKVRAVVNLSVTFTPRNPARKSVEYLRSLYGEDYYVCGFQVLH</sequence>